<evidence type="ECO:0000256" key="12">
    <source>
        <dbReference type="SAM" id="MobiDB-lite"/>
    </source>
</evidence>
<dbReference type="Proteomes" id="UP000008672">
    <property type="component" value="Unassembled WGS sequence"/>
</dbReference>
<dbReference type="InterPro" id="IPR017452">
    <property type="entry name" value="GPCR_Rhodpsn_7TM"/>
</dbReference>
<reference evidence="15" key="3">
    <citation type="submission" date="2025-09" db="UniProtKB">
        <authorList>
            <consortium name="Ensembl"/>
        </authorList>
    </citation>
    <scope>IDENTIFICATION</scope>
</reference>
<evidence type="ECO:0000313" key="16">
    <source>
        <dbReference type="Proteomes" id="UP000008672"/>
    </source>
</evidence>
<keyword evidence="9 13" id="KW-0472">Membrane</keyword>
<dbReference type="EMBL" id="AFYH01050109">
    <property type="status" value="NOT_ANNOTATED_CDS"/>
    <property type="molecule type" value="Genomic_DNA"/>
</dbReference>
<dbReference type="InterPro" id="IPR050125">
    <property type="entry name" value="GPCR_opsins"/>
</dbReference>
<keyword evidence="8" id="KW-0297">G-protein coupled receptor</keyword>
<dbReference type="eggNOG" id="KOG3656">
    <property type="taxonomic scope" value="Eukaryota"/>
</dbReference>
<dbReference type="Ensembl" id="ENSLACT00000018540.2">
    <property type="protein sequence ID" value="ENSLACP00000018407.2"/>
    <property type="gene ID" value="ENSLACG00000016213.2"/>
</dbReference>
<proteinExistence type="predicted"/>
<dbReference type="InterPro" id="IPR027430">
    <property type="entry name" value="Retinal_BS"/>
</dbReference>
<feature type="transmembrane region" description="Helical" evidence="13">
    <location>
        <begin position="198"/>
        <end position="223"/>
    </location>
</feature>
<dbReference type="EMBL" id="AFYH01050110">
    <property type="status" value="NOT_ANNOTATED_CDS"/>
    <property type="molecule type" value="Genomic_DNA"/>
</dbReference>
<dbReference type="GO" id="GO:0004930">
    <property type="term" value="F:G protein-coupled receptor activity"/>
    <property type="evidence" value="ECO:0007669"/>
    <property type="project" value="UniProtKB-KW"/>
</dbReference>
<keyword evidence="10" id="KW-0675">Receptor</keyword>
<evidence type="ECO:0000256" key="8">
    <source>
        <dbReference type="ARBA" id="ARBA00023040"/>
    </source>
</evidence>
<dbReference type="PANTHER" id="PTHR24240">
    <property type="entry name" value="OPSIN"/>
    <property type="match status" value="1"/>
</dbReference>
<organism evidence="15 16">
    <name type="scientific">Latimeria chalumnae</name>
    <name type="common">Coelacanth</name>
    <dbReference type="NCBI Taxonomy" id="7897"/>
    <lineage>
        <taxon>Eukaryota</taxon>
        <taxon>Metazoa</taxon>
        <taxon>Chordata</taxon>
        <taxon>Craniata</taxon>
        <taxon>Vertebrata</taxon>
        <taxon>Euteleostomi</taxon>
        <taxon>Coelacanthiformes</taxon>
        <taxon>Coelacanthidae</taxon>
        <taxon>Latimeria</taxon>
    </lineage>
</organism>
<dbReference type="GeneTree" id="ENSGT01120000271854"/>
<dbReference type="GeneID" id="102351842"/>
<evidence type="ECO:0000256" key="11">
    <source>
        <dbReference type="ARBA" id="ARBA00023224"/>
    </source>
</evidence>
<protein>
    <recommendedName>
        <fullName evidence="14">G-protein coupled receptors family 1 profile domain-containing protein</fullName>
    </recommendedName>
</protein>
<feature type="transmembrane region" description="Helical" evidence="13">
    <location>
        <begin position="158"/>
        <end position="178"/>
    </location>
</feature>
<feature type="domain" description="G-protein coupled receptors family 1 profile" evidence="14">
    <location>
        <begin position="49"/>
        <end position="306"/>
    </location>
</feature>
<reference evidence="16" key="1">
    <citation type="submission" date="2011-08" db="EMBL/GenBank/DDBJ databases">
        <title>The draft genome of Latimeria chalumnae.</title>
        <authorList>
            <person name="Di Palma F."/>
            <person name="Alfoldi J."/>
            <person name="Johnson J."/>
            <person name="Berlin A."/>
            <person name="Gnerre S."/>
            <person name="Jaffe D."/>
            <person name="MacCallum I."/>
            <person name="Young S."/>
            <person name="Walker B.J."/>
            <person name="Lander E."/>
            <person name="Lindblad-Toh K."/>
        </authorList>
    </citation>
    <scope>NUCLEOTIDE SEQUENCE [LARGE SCALE GENOMIC DNA]</scope>
    <source>
        <strain evidence="16">Wild caught</strain>
    </source>
</reference>
<evidence type="ECO:0000256" key="13">
    <source>
        <dbReference type="SAM" id="Phobius"/>
    </source>
</evidence>
<dbReference type="GO" id="GO:0016020">
    <property type="term" value="C:membrane"/>
    <property type="evidence" value="ECO:0007669"/>
    <property type="project" value="UniProtKB-SubCell"/>
</dbReference>
<dbReference type="PROSITE" id="PS00238">
    <property type="entry name" value="OPSIN"/>
    <property type="match status" value="1"/>
</dbReference>
<keyword evidence="3" id="KW-0716">Sensory transduction</keyword>
<evidence type="ECO:0000256" key="6">
    <source>
        <dbReference type="ARBA" id="ARBA00022989"/>
    </source>
</evidence>
<dbReference type="HOGENOM" id="CLU_009579_3_0_1"/>
<evidence type="ECO:0000256" key="9">
    <source>
        <dbReference type="ARBA" id="ARBA00023136"/>
    </source>
</evidence>
<dbReference type="SUPFAM" id="SSF81321">
    <property type="entry name" value="Family A G protein-coupled receptor-like"/>
    <property type="match status" value="1"/>
</dbReference>
<dbReference type="OrthoDB" id="8863409at2759"/>
<evidence type="ECO:0000256" key="10">
    <source>
        <dbReference type="ARBA" id="ARBA00023170"/>
    </source>
</evidence>
<reference evidence="15" key="2">
    <citation type="submission" date="2025-08" db="UniProtKB">
        <authorList>
            <consortium name="Ensembl"/>
        </authorList>
    </citation>
    <scope>IDENTIFICATION</scope>
</reference>
<keyword evidence="7" id="KW-0157">Chromophore</keyword>
<keyword evidence="6 13" id="KW-1133">Transmembrane helix</keyword>
<evidence type="ECO:0000259" key="14">
    <source>
        <dbReference type="PROSITE" id="PS50262"/>
    </source>
</evidence>
<keyword evidence="5" id="KW-0681">Retinal protein</keyword>
<feature type="transmembrane region" description="Helical" evidence="13">
    <location>
        <begin position="288"/>
        <end position="308"/>
    </location>
</feature>
<dbReference type="AlphaFoldDB" id="H3B936"/>
<dbReference type="RefSeq" id="XP_064411402.1">
    <property type="nucleotide sequence ID" value="XM_064555332.1"/>
</dbReference>
<comment type="subcellular location">
    <subcellularLocation>
        <location evidence="1">Membrane</location>
        <topology evidence="1">Multi-pass membrane protein</topology>
    </subcellularLocation>
</comment>
<keyword evidence="4 13" id="KW-0812">Transmembrane</keyword>
<dbReference type="GO" id="GO:0007602">
    <property type="term" value="P:phototransduction"/>
    <property type="evidence" value="ECO:0007669"/>
    <property type="project" value="UniProtKB-KW"/>
</dbReference>
<evidence type="ECO:0000256" key="1">
    <source>
        <dbReference type="ARBA" id="ARBA00004141"/>
    </source>
</evidence>
<dbReference type="InterPro" id="IPR000276">
    <property type="entry name" value="GPCR_Rhodpsn"/>
</dbReference>
<sequence length="400" mass="45089">MSLQIPFQVSAPWRNPNNTFHNKDHPVSEQGETVIGFYLLALGWLSWFGNSIVIFILYKQRAALQPPDYLTLNLAVSDASISVFGYSRGIIEIFNLFRDDGFIITSIWTCQIDGFFTLLFGLISINTLTVISVIRYIKGCLPHRVHCIRNGSVAFSLLLIWIAALFWSGAPLLGWGSYTDRMYGTCEIDWTKASFSTIYKSYIISIFICCFFLPVSVMVFSYISIIKTVKTSHTLTGIGDLTDRQRRMEKGVTRVSIMICTAFIIAWSPYAVISMWSACGFQVPNLTGILASLFAKSASFYNPIIYFGMSAKFRRDIYVLLPCVNENKDPVKLKHFKPMKQKLELSPVHQGQKYLKDLQPAPSHDSGVGSPSNTPPPENREVYFIPLASTDNPDIECVRL</sequence>
<dbReference type="Gene3D" id="1.20.1070.10">
    <property type="entry name" value="Rhodopsin 7-helix transmembrane proteins"/>
    <property type="match status" value="1"/>
</dbReference>
<gene>
    <name evidence="15" type="primary">LOC102351842</name>
</gene>
<evidence type="ECO:0000256" key="3">
    <source>
        <dbReference type="ARBA" id="ARBA00022606"/>
    </source>
</evidence>
<name>H3B936_LATCH</name>
<keyword evidence="11" id="KW-0807">Transducer</keyword>
<dbReference type="PRINTS" id="PR00237">
    <property type="entry name" value="GPCRRHODOPSN"/>
</dbReference>
<feature type="transmembrane region" description="Helical" evidence="13">
    <location>
        <begin position="35"/>
        <end position="58"/>
    </location>
</feature>
<evidence type="ECO:0000256" key="7">
    <source>
        <dbReference type="ARBA" id="ARBA00022991"/>
    </source>
</evidence>
<evidence type="ECO:0000256" key="2">
    <source>
        <dbReference type="ARBA" id="ARBA00022543"/>
    </source>
</evidence>
<dbReference type="PROSITE" id="PS50262">
    <property type="entry name" value="G_PROTEIN_RECEP_F1_2"/>
    <property type="match status" value="1"/>
</dbReference>
<feature type="transmembrane region" description="Helical" evidence="13">
    <location>
        <begin position="255"/>
        <end position="276"/>
    </location>
</feature>
<feature type="region of interest" description="Disordered" evidence="12">
    <location>
        <begin position="360"/>
        <end position="380"/>
    </location>
</feature>
<dbReference type="Pfam" id="PF00001">
    <property type="entry name" value="7tm_1"/>
    <property type="match status" value="1"/>
</dbReference>
<accession>H3B936</accession>
<dbReference type="GO" id="GO:0009881">
    <property type="term" value="F:photoreceptor activity"/>
    <property type="evidence" value="ECO:0007669"/>
    <property type="project" value="UniProtKB-KW"/>
</dbReference>
<keyword evidence="16" id="KW-1185">Reference proteome</keyword>
<evidence type="ECO:0000313" key="15">
    <source>
        <dbReference type="Ensembl" id="ENSLACP00000018407.2"/>
    </source>
</evidence>
<evidence type="ECO:0000256" key="4">
    <source>
        <dbReference type="ARBA" id="ARBA00022692"/>
    </source>
</evidence>
<dbReference type="FunFam" id="1.20.1070.10:FF:000390">
    <property type="entry name" value="Novopsin-1"/>
    <property type="match status" value="1"/>
</dbReference>
<keyword evidence="2" id="KW-0600">Photoreceptor protein</keyword>
<feature type="transmembrane region" description="Helical" evidence="13">
    <location>
        <begin position="114"/>
        <end position="137"/>
    </location>
</feature>
<feature type="transmembrane region" description="Helical" evidence="13">
    <location>
        <begin position="70"/>
        <end position="94"/>
    </location>
</feature>
<dbReference type="InParanoid" id="H3B936"/>
<dbReference type="CDD" id="cd15074">
    <property type="entry name" value="7tmA_Opsin5_neuropsin"/>
    <property type="match status" value="1"/>
</dbReference>
<dbReference type="OMA" id="FIITSIW"/>
<evidence type="ECO:0000256" key="5">
    <source>
        <dbReference type="ARBA" id="ARBA00022925"/>
    </source>
</evidence>
<dbReference type="KEGG" id="lcm:102351842"/>